<reference evidence="2 3" key="1">
    <citation type="submission" date="2021-01" db="EMBL/GenBank/DDBJ databases">
        <title>Actinoplanes sp. nov. LDG1-01 isolated from lichen.</title>
        <authorList>
            <person name="Saeng-In P."/>
            <person name="Phongsopitanun W."/>
            <person name="Kanchanasin P."/>
            <person name="Yuki M."/>
            <person name="Kudo T."/>
            <person name="Ohkuma M."/>
            <person name="Tanasupawat S."/>
        </authorList>
    </citation>
    <scope>NUCLEOTIDE SEQUENCE [LARGE SCALE GENOMIC DNA]</scope>
    <source>
        <strain evidence="2 3">LDG1-01</strain>
    </source>
</reference>
<name>A0ABS1W194_9ACTN</name>
<dbReference type="InterPro" id="IPR041581">
    <property type="entry name" value="Glyoxalase_6"/>
</dbReference>
<dbReference type="SUPFAM" id="SSF54593">
    <property type="entry name" value="Glyoxalase/Bleomycin resistance protein/Dihydroxybiphenyl dioxygenase"/>
    <property type="match status" value="1"/>
</dbReference>
<dbReference type="CDD" id="cd06587">
    <property type="entry name" value="VOC"/>
    <property type="match status" value="1"/>
</dbReference>
<dbReference type="EMBL" id="JAENHO010000014">
    <property type="protein sequence ID" value="MBL7260509.1"/>
    <property type="molecule type" value="Genomic_DNA"/>
</dbReference>
<feature type="domain" description="VOC" evidence="1">
    <location>
        <begin position="1"/>
        <end position="127"/>
    </location>
</feature>
<evidence type="ECO:0000313" key="2">
    <source>
        <dbReference type="EMBL" id="MBL7260509.1"/>
    </source>
</evidence>
<comment type="caution">
    <text evidence="2">The sequence shown here is derived from an EMBL/GenBank/DDBJ whole genome shotgun (WGS) entry which is preliminary data.</text>
</comment>
<dbReference type="InterPro" id="IPR037523">
    <property type="entry name" value="VOC_core"/>
</dbReference>
<dbReference type="RefSeq" id="WP_202997228.1">
    <property type="nucleotide sequence ID" value="NZ_JAENHO010000014.1"/>
</dbReference>
<dbReference type="Gene3D" id="3.10.180.10">
    <property type="entry name" value="2,3-Dihydroxybiphenyl 1,2-Dioxygenase, domain 1"/>
    <property type="match status" value="1"/>
</dbReference>
<organism evidence="2 3">
    <name type="scientific">Paractinoplanes lichenicola</name>
    <dbReference type="NCBI Taxonomy" id="2802976"/>
    <lineage>
        <taxon>Bacteria</taxon>
        <taxon>Bacillati</taxon>
        <taxon>Actinomycetota</taxon>
        <taxon>Actinomycetes</taxon>
        <taxon>Micromonosporales</taxon>
        <taxon>Micromonosporaceae</taxon>
        <taxon>Paractinoplanes</taxon>
    </lineage>
</organism>
<protein>
    <submittedName>
        <fullName evidence="2">VOC family protein</fullName>
    </submittedName>
</protein>
<keyword evidence="3" id="KW-1185">Reference proteome</keyword>
<gene>
    <name evidence="2" type="ORF">JKJ07_40070</name>
</gene>
<proteinExistence type="predicted"/>
<evidence type="ECO:0000313" key="3">
    <source>
        <dbReference type="Proteomes" id="UP000598996"/>
    </source>
</evidence>
<evidence type="ECO:0000259" key="1">
    <source>
        <dbReference type="PROSITE" id="PS51819"/>
    </source>
</evidence>
<dbReference type="Proteomes" id="UP000598996">
    <property type="component" value="Unassembled WGS sequence"/>
</dbReference>
<dbReference type="PANTHER" id="PTHR35908">
    <property type="entry name" value="HYPOTHETICAL FUSION PROTEIN"/>
    <property type="match status" value="1"/>
</dbReference>
<accession>A0ABS1W194</accession>
<dbReference type="PROSITE" id="PS51819">
    <property type="entry name" value="VOC"/>
    <property type="match status" value="1"/>
</dbReference>
<dbReference type="PANTHER" id="PTHR35908:SF1">
    <property type="entry name" value="CONSERVED PROTEIN"/>
    <property type="match status" value="1"/>
</dbReference>
<dbReference type="InterPro" id="IPR029068">
    <property type="entry name" value="Glyas_Bleomycin-R_OHBP_Dase"/>
</dbReference>
<sequence>MATHWTLGGDASDPQRLAAFWAQALGYVPEDGYDDPDGASIVDPVGRGPAISFLRVPEVKTTKNRFHIDIRVAGEPPWDAADRARLILAKVAELVAAGASEIRTEHYGDQLGHVVMLDPEGNEFCVA</sequence>
<dbReference type="Pfam" id="PF18029">
    <property type="entry name" value="Glyoxalase_6"/>
    <property type="match status" value="1"/>
</dbReference>